<keyword evidence="1" id="KW-0813">Transport</keyword>
<dbReference type="PATRIC" id="fig|45073.5.peg.1754"/>
<dbReference type="GO" id="GO:0015297">
    <property type="term" value="F:antiporter activity"/>
    <property type="evidence" value="ECO:0007669"/>
    <property type="project" value="InterPro"/>
</dbReference>
<evidence type="ECO:0000256" key="1">
    <source>
        <dbReference type="ARBA" id="ARBA00022448"/>
    </source>
</evidence>
<feature type="transmembrane region" description="Helical" evidence="2">
    <location>
        <begin position="418"/>
        <end position="438"/>
    </location>
</feature>
<feature type="transmembrane region" description="Helical" evidence="2">
    <location>
        <begin position="352"/>
        <end position="373"/>
    </location>
</feature>
<dbReference type="Proteomes" id="UP000054618">
    <property type="component" value="Unassembled WGS sequence"/>
</dbReference>
<dbReference type="GO" id="GO:0005886">
    <property type="term" value="C:plasma membrane"/>
    <property type="evidence" value="ECO:0007669"/>
    <property type="project" value="TreeGrafter"/>
</dbReference>
<keyword evidence="4" id="KW-1185">Reference proteome</keyword>
<feature type="transmembrane region" description="Helical" evidence="2">
    <location>
        <begin position="237"/>
        <end position="265"/>
    </location>
</feature>
<proteinExistence type="predicted"/>
<accession>A0A0W0Y0U9</accession>
<keyword evidence="2" id="KW-0472">Membrane</keyword>
<dbReference type="Pfam" id="PF01554">
    <property type="entry name" value="MatE"/>
    <property type="match status" value="2"/>
</dbReference>
<dbReference type="InterPro" id="IPR050222">
    <property type="entry name" value="MATE_MdtK"/>
</dbReference>
<dbReference type="GO" id="GO:0042910">
    <property type="term" value="F:xenobiotic transmembrane transporter activity"/>
    <property type="evidence" value="ECO:0007669"/>
    <property type="project" value="InterPro"/>
</dbReference>
<feature type="transmembrane region" description="Helical" evidence="2">
    <location>
        <begin position="198"/>
        <end position="217"/>
    </location>
</feature>
<dbReference type="RefSeq" id="WP_058507759.1">
    <property type="nucleotide sequence ID" value="NZ_CAAAIK010000001.1"/>
</dbReference>
<reference evidence="3 4" key="1">
    <citation type="submission" date="2015-11" db="EMBL/GenBank/DDBJ databases">
        <title>Genomic analysis of 38 Legionella species identifies large and diverse effector repertoires.</title>
        <authorList>
            <person name="Burstein D."/>
            <person name="Amaro F."/>
            <person name="Zusman T."/>
            <person name="Lifshitz Z."/>
            <person name="Cohen O."/>
            <person name="Gilbert J.A."/>
            <person name="Pupko T."/>
            <person name="Shuman H.A."/>
            <person name="Segal G."/>
        </authorList>
    </citation>
    <scope>NUCLEOTIDE SEQUENCE [LARGE SCALE GENOMIC DNA]</scope>
    <source>
        <strain evidence="3 4">CDC#1442-AUS-E</strain>
    </source>
</reference>
<dbReference type="EMBL" id="LNYS01000008">
    <property type="protein sequence ID" value="KTD50336.1"/>
    <property type="molecule type" value="Genomic_DNA"/>
</dbReference>
<evidence type="ECO:0000313" key="3">
    <source>
        <dbReference type="EMBL" id="KTD50336.1"/>
    </source>
</evidence>
<evidence type="ECO:0000256" key="2">
    <source>
        <dbReference type="SAM" id="Phobius"/>
    </source>
</evidence>
<sequence>MDHRLKKIALFSLPVSANNLINILGNIIGVILVAQLGIKEIAAVNISTSLYIVLLTITSTCTYATSILTGIELAKAESGQDSSHARVFQSSIIAIILFSLPIAVIMWHGSNLLELAGQPGTLTQLTVPYFHFASLAIFAINLGMVNSQFCIGLKKPKISLYFSLLRLLLISILSYGLILGHMGLPKLGIAGIPASAFYAQSIVCLLMYAYFMVSLDFKRLNLFKHFKQLTLSSLIRFYKLGVPIGVQFGGELAAIFVNTMMIGYFGTDALAASQVSIQYGLLLIMIFLGLSQTLSVFTSINYQENQVQTIKKDCLAAVKLHSILFLGLGVLFAIAYRPLISLYFDVNLVENYYLLNLTLIITAIRWFILYFDGLRSLFAGVLRGLGHSAYPMKIGLFCLWFISNLCSYLIGFVLNGGIIGLCIGFSSGFVVASLLLWLRLNSLLKTESENINAEFVKQP</sequence>
<dbReference type="InterPro" id="IPR002528">
    <property type="entry name" value="MATE_fam"/>
</dbReference>
<feature type="transmembrane region" description="Helical" evidence="2">
    <location>
        <begin position="92"/>
        <end position="109"/>
    </location>
</feature>
<feature type="transmembrane region" description="Helical" evidence="2">
    <location>
        <begin position="277"/>
        <end position="302"/>
    </location>
</feature>
<dbReference type="AlphaFoldDB" id="A0A0W0Y0U9"/>
<dbReference type="PANTHER" id="PTHR43298">
    <property type="entry name" value="MULTIDRUG RESISTANCE PROTEIN NORM-RELATED"/>
    <property type="match status" value="1"/>
</dbReference>
<comment type="caution">
    <text evidence="3">The sequence shown here is derived from an EMBL/GenBank/DDBJ whole genome shotgun (WGS) entry which is preliminary data.</text>
</comment>
<feature type="transmembrane region" description="Helical" evidence="2">
    <location>
        <begin position="394"/>
        <end position="412"/>
    </location>
</feature>
<dbReference type="OrthoDB" id="9780160at2"/>
<dbReference type="STRING" id="45073.Lqui_1661"/>
<name>A0A0W0Y0U9_9GAMM</name>
<dbReference type="PANTHER" id="PTHR43298:SF2">
    <property type="entry name" value="FMN_FAD EXPORTER YEEO-RELATED"/>
    <property type="match status" value="1"/>
</dbReference>
<feature type="transmembrane region" description="Helical" evidence="2">
    <location>
        <begin position="129"/>
        <end position="146"/>
    </location>
</feature>
<evidence type="ECO:0000313" key="4">
    <source>
        <dbReference type="Proteomes" id="UP000054618"/>
    </source>
</evidence>
<organism evidence="3 4">
    <name type="scientific">Legionella quinlivanii</name>
    <dbReference type="NCBI Taxonomy" id="45073"/>
    <lineage>
        <taxon>Bacteria</taxon>
        <taxon>Pseudomonadati</taxon>
        <taxon>Pseudomonadota</taxon>
        <taxon>Gammaproteobacteria</taxon>
        <taxon>Legionellales</taxon>
        <taxon>Legionellaceae</taxon>
        <taxon>Legionella</taxon>
    </lineage>
</organism>
<feature type="transmembrane region" description="Helical" evidence="2">
    <location>
        <begin position="158"/>
        <end position="178"/>
    </location>
</feature>
<protein>
    <submittedName>
        <fullName evidence="3">MATE efflux family protein</fullName>
    </submittedName>
</protein>
<feature type="transmembrane region" description="Helical" evidence="2">
    <location>
        <begin position="323"/>
        <end position="340"/>
    </location>
</feature>
<keyword evidence="2" id="KW-0812">Transmembrane</keyword>
<keyword evidence="2" id="KW-1133">Transmembrane helix</keyword>
<gene>
    <name evidence="3" type="ORF">Lqui_1661</name>
</gene>
<feature type="transmembrane region" description="Helical" evidence="2">
    <location>
        <begin position="20"/>
        <end position="38"/>
    </location>
</feature>
<feature type="transmembrane region" description="Helical" evidence="2">
    <location>
        <begin position="50"/>
        <end position="71"/>
    </location>
</feature>